<evidence type="ECO:0000313" key="3">
    <source>
        <dbReference type="Proteomes" id="UP001642360"/>
    </source>
</evidence>
<proteinExistence type="predicted"/>
<dbReference type="EMBL" id="CAUOFW020004280">
    <property type="protein sequence ID" value="CAK9164784.1"/>
    <property type="molecule type" value="Genomic_DNA"/>
</dbReference>
<feature type="compositionally biased region" description="Gly residues" evidence="1">
    <location>
        <begin position="53"/>
        <end position="62"/>
    </location>
</feature>
<evidence type="ECO:0000313" key="2">
    <source>
        <dbReference type="EMBL" id="CAK9164784.1"/>
    </source>
</evidence>
<organism evidence="2 3">
    <name type="scientific">Ilex paraguariensis</name>
    <name type="common">yerba mate</name>
    <dbReference type="NCBI Taxonomy" id="185542"/>
    <lineage>
        <taxon>Eukaryota</taxon>
        <taxon>Viridiplantae</taxon>
        <taxon>Streptophyta</taxon>
        <taxon>Embryophyta</taxon>
        <taxon>Tracheophyta</taxon>
        <taxon>Spermatophyta</taxon>
        <taxon>Magnoliopsida</taxon>
        <taxon>eudicotyledons</taxon>
        <taxon>Gunneridae</taxon>
        <taxon>Pentapetalae</taxon>
        <taxon>asterids</taxon>
        <taxon>campanulids</taxon>
        <taxon>Aquifoliales</taxon>
        <taxon>Aquifoliaceae</taxon>
        <taxon>Ilex</taxon>
    </lineage>
</organism>
<dbReference type="AlphaFoldDB" id="A0ABC8TBC0"/>
<feature type="compositionally biased region" description="Gly residues" evidence="1">
    <location>
        <begin position="27"/>
        <end position="36"/>
    </location>
</feature>
<keyword evidence="3" id="KW-1185">Reference proteome</keyword>
<protein>
    <submittedName>
        <fullName evidence="2">Uncharacterized protein</fullName>
    </submittedName>
</protein>
<sequence>SILSQVTSGCHWVLTAVDAEEGDADEGGAGLVGSGTLGTSVDGEGTTSSHLGSGLGRLGARH</sequence>
<gene>
    <name evidence="2" type="ORF">ILEXP_LOCUS33933</name>
</gene>
<evidence type="ECO:0000256" key="1">
    <source>
        <dbReference type="SAM" id="MobiDB-lite"/>
    </source>
</evidence>
<accession>A0ABC8TBC0</accession>
<feature type="non-terminal residue" evidence="2">
    <location>
        <position position="1"/>
    </location>
</feature>
<reference evidence="2 3" key="1">
    <citation type="submission" date="2024-02" db="EMBL/GenBank/DDBJ databases">
        <authorList>
            <person name="Vignale AGUSTIN F."/>
            <person name="Sosa J E."/>
            <person name="Modenutti C."/>
        </authorList>
    </citation>
    <scope>NUCLEOTIDE SEQUENCE [LARGE SCALE GENOMIC DNA]</scope>
</reference>
<comment type="caution">
    <text evidence="2">The sequence shown here is derived from an EMBL/GenBank/DDBJ whole genome shotgun (WGS) entry which is preliminary data.</text>
</comment>
<feature type="region of interest" description="Disordered" evidence="1">
    <location>
        <begin position="19"/>
        <end position="62"/>
    </location>
</feature>
<dbReference type="Proteomes" id="UP001642360">
    <property type="component" value="Unassembled WGS sequence"/>
</dbReference>
<name>A0ABC8TBC0_9AQUA</name>
<feature type="compositionally biased region" description="Low complexity" evidence="1">
    <location>
        <begin position="37"/>
        <end position="52"/>
    </location>
</feature>